<feature type="domain" description="DUF1707" evidence="2">
    <location>
        <begin position="17"/>
        <end position="68"/>
    </location>
</feature>
<keyword evidence="4" id="KW-1185">Reference proteome</keyword>
<dbReference type="RefSeq" id="WP_094404435.1">
    <property type="nucleotide sequence ID" value="NZ_NMVN01000011.1"/>
</dbReference>
<accession>A0A4R6LQH0</accession>
<evidence type="ECO:0000259" key="2">
    <source>
        <dbReference type="Pfam" id="PF08044"/>
    </source>
</evidence>
<accession>A0A255GWA7</accession>
<feature type="region of interest" description="Disordered" evidence="1">
    <location>
        <begin position="210"/>
        <end position="229"/>
    </location>
</feature>
<protein>
    <recommendedName>
        <fullName evidence="2">DUF1707 domain-containing protein</fullName>
    </recommendedName>
</protein>
<evidence type="ECO:0000313" key="3">
    <source>
        <dbReference type="EMBL" id="OYO17624.1"/>
    </source>
</evidence>
<dbReference type="AlphaFoldDB" id="A0A255GWA7"/>
<gene>
    <name evidence="3" type="ORF">CGZ94_01680</name>
</gene>
<dbReference type="Pfam" id="PF08044">
    <property type="entry name" value="DUF1707"/>
    <property type="match status" value="1"/>
</dbReference>
<reference evidence="3 4" key="1">
    <citation type="submission" date="2017-07" db="EMBL/GenBank/DDBJ databases">
        <title>Draft whole genome sequences of clinical Proprionibacteriaceae strains.</title>
        <authorList>
            <person name="Bernier A.-M."/>
            <person name="Bernard K."/>
            <person name="Domingo M.-C."/>
        </authorList>
    </citation>
    <scope>NUCLEOTIDE SEQUENCE [LARGE SCALE GENOMIC DNA]</scope>
    <source>
        <strain evidence="3 4">NML 030167</strain>
    </source>
</reference>
<evidence type="ECO:0000256" key="1">
    <source>
        <dbReference type="SAM" id="MobiDB-lite"/>
    </source>
</evidence>
<dbReference type="OrthoDB" id="4772576at2"/>
<dbReference type="EMBL" id="NMVO01000001">
    <property type="protein sequence ID" value="OYO17624.1"/>
    <property type="molecule type" value="Genomic_DNA"/>
</dbReference>
<evidence type="ECO:0000313" key="4">
    <source>
        <dbReference type="Proteomes" id="UP000215896"/>
    </source>
</evidence>
<name>A0A255GWA7_9ACTN</name>
<sequence>MTPREPDDVGPAVGGDLRASDADRNQVLDLLSAAYAEGRLTRDEHDERTGQATRARTFDDLIPLTRDLVPINSPLPQQRHQPTPASPAVRRSAGADRPDTMIGIMGGSNREGPWQVRAQTRSFALMGGNDLDFTEATFDAPEAVIEGAWIMGGLTLLVPEGVNVRDETIGVMGGTDVKGLRPHPDGPTLVLKGLCLMGGIDVYGPDSKSFQRKIARRQRKRQRRGGHGH</sequence>
<feature type="compositionally biased region" description="Polar residues" evidence="1">
    <location>
        <begin position="74"/>
        <end position="83"/>
    </location>
</feature>
<organism evidence="3 4">
    <name type="scientific">Enemella evansiae</name>
    <dbReference type="NCBI Taxonomy" id="2016499"/>
    <lineage>
        <taxon>Bacteria</taxon>
        <taxon>Bacillati</taxon>
        <taxon>Actinomycetota</taxon>
        <taxon>Actinomycetes</taxon>
        <taxon>Propionibacteriales</taxon>
        <taxon>Propionibacteriaceae</taxon>
        <taxon>Enemella</taxon>
    </lineage>
</organism>
<feature type="region of interest" description="Disordered" evidence="1">
    <location>
        <begin position="1"/>
        <end position="23"/>
    </location>
</feature>
<proteinExistence type="predicted"/>
<feature type="region of interest" description="Disordered" evidence="1">
    <location>
        <begin position="69"/>
        <end position="97"/>
    </location>
</feature>
<dbReference type="InterPro" id="IPR012551">
    <property type="entry name" value="DUF1707_SHOCT-like"/>
</dbReference>
<dbReference type="Proteomes" id="UP000215896">
    <property type="component" value="Unassembled WGS sequence"/>
</dbReference>
<dbReference type="PANTHER" id="PTHR40763:SF4">
    <property type="entry name" value="DUF1707 DOMAIN-CONTAINING PROTEIN"/>
    <property type="match status" value="1"/>
</dbReference>
<dbReference type="PANTHER" id="PTHR40763">
    <property type="entry name" value="MEMBRANE PROTEIN-RELATED"/>
    <property type="match status" value="1"/>
</dbReference>
<comment type="caution">
    <text evidence="3">The sequence shown here is derived from an EMBL/GenBank/DDBJ whole genome shotgun (WGS) entry which is preliminary data.</text>
</comment>